<accession>A0A2D0AF73</accession>
<comment type="caution">
    <text evidence="2">The sequence shown here is derived from an EMBL/GenBank/DDBJ whole genome shotgun (WGS) entry which is preliminary data.</text>
</comment>
<dbReference type="Proteomes" id="UP000198145">
    <property type="component" value="Unassembled WGS sequence"/>
</dbReference>
<evidence type="ECO:0000313" key="1">
    <source>
        <dbReference type="EMBL" id="MBB4863704.1"/>
    </source>
</evidence>
<organism evidence="2 3">
    <name type="scientific">Pseudomonas nitroreducens</name>
    <dbReference type="NCBI Taxonomy" id="46680"/>
    <lineage>
        <taxon>Bacteria</taxon>
        <taxon>Pseudomonadati</taxon>
        <taxon>Pseudomonadota</taxon>
        <taxon>Gammaproteobacteria</taxon>
        <taxon>Pseudomonadales</taxon>
        <taxon>Pseudomonadaceae</taxon>
        <taxon>Pseudomonas</taxon>
    </lineage>
</organism>
<sequence length="60" mass="6935">MKSPCIKICEFEEGICLGCGRSREEIKAWKRVDHLGQEAIRAEADMRLLVLEAQGKRLYR</sequence>
<dbReference type="Pfam" id="PF06945">
    <property type="entry name" value="DUF1289"/>
    <property type="match status" value="1"/>
</dbReference>
<protein>
    <submittedName>
        <fullName evidence="2">DUF1289 domain-containing protein</fullName>
    </submittedName>
    <submittedName>
        <fullName evidence="1">Putative Fe-S protein YdhL (DUF1289 family)</fullName>
    </submittedName>
</protein>
<accession>A0A7W7P1G6</accession>
<gene>
    <name evidence="2" type="ORF">CEG18_14375</name>
    <name evidence="1" type="ORF">HNP46_002556</name>
</gene>
<name>A0A2D0AF73_PSENT</name>
<reference evidence="2 3" key="1">
    <citation type="submission" date="2017-06" db="EMBL/GenBank/DDBJ databases">
        <title>Draft genome of Pseudomonas nitroreducens DF05.</title>
        <authorList>
            <person name="Iyer R."/>
        </authorList>
    </citation>
    <scope>NUCLEOTIDE SEQUENCE [LARGE SCALE GENOMIC DNA]</scope>
    <source>
        <strain evidence="2 3">DF05</strain>
    </source>
</reference>
<dbReference type="EMBL" id="JACHLI010000008">
    <property type="protein sequence ID" value="MBB4863704.1"/>
    <property type="molecule type" value="Genomic_DNA"/>
</dbReference>
<evidence type="ECO:0000313" key="3">
    <source>
        <dbReference type="Proteomes" id="UP000198145"/>
    </source>
</evidence>
<evidence type="ECO:0000313" key="2">
    <source>
        <dbReference type="EMBL" id="OWP50715.1"/>
    </source>
</evidence>
<dbReference type="InterPro" id="IPR010710">
    <property type="entry name" value="DUF1289"/>
</dbReference>
<reference evidence="1 4" key="2">
    <citation type="submission" date="2020-08" db="EMBL/GenBank/DDBJ databases">
        <title>Functional genomics of gut bacteria from endangered species of beetles.</title>
        <authorList>
            <person name="Carlos-Shanley C."/>
        </authorList>
    </citation>
    <scope>NUCLEOTIDE SEQUENCE [LARGE SCALE GENOMIC DNA]</scope>
    <source>
        <strain evidence="1 4">S00179</strain>
    </source>
</reference>
<dbReference type="Proteomes" id="UP000566995">
    <property type="component" value="Unassembled WGS sequence"/>
</dbReference>
<dbReference type="eggNOG" id="COG3313">
    <property type="taxonomic scope" value="Bacteria"/>
</dbReference>
<dbReference type="EMBL" id="NJBA01000004">
    <property type="protein sequence ID" value="OWP50715.1"/>
    <property type="molecule type" value="Genomic_DNA"/>
</dbReference>
<evidence type="ECO:0000313" key="4">
    <source>
        <dbReference type="Proteomes" id="UP000566995"/>
    </source>
</evidence>
<dbReference type="AlphaFoldDB" id="A0A2D0AF73"/>
<proteinExistence type="predicted"/>
<dbReference type="RefSeq" id="WP_088418061.1">
    <property type="nucleotide sequence ID" value="NZ_JACHLI010000008.1"/>
</dbReference>